<proteinExistence type="predicted"/>
<keyword evidence="2" id="KW-1185">Reference proteome</keyword>
<evidence type="ECO:0000313" key="1">
    <source>
        <dbReference type="EMBL" id="CAL4103007.1"/>
    </source>
</evidence>
<dbReference type="Proteomes" id="UP001497623">
    <property type="component" value="Unassembled WGS sequence"/>
</dbReference>
<dbReference type="EMBL" id="CAXKWB010012006">
    <property type="protein sequence ID" value="CAL4103007.1"/>
    <property type="molecule type" value="Genomic_DNA"/>
</dbReference>
<comment type="caution">
    <text evidence="1">The sequence shown here is derived from an EMBL/GenBank/DDBJ whole genome shotgun (WGS) entry which is preliminary data.</text>
</comment>
<gene>
    <name evidence="1" type="ORF">MNOR_LOCUS17451</name>
</gene>
<evidence type="ECO:0000313" key="2">
    <source>
        <dbReference type="Proteomes" id="UP001497623"/>
    </source>
</evidence>
<reference evidence="1 2" key="1">
    <citation type="submission" date="2024-05" db="EMBL/GenBank/DDBJ databases">
        <authorList>
            <person name="Wallberg A."/>
        </authorList>
    </citation>
    <scope>NUCLEOTIDE SEQUENCE [LARGE SCALE GENOMIC DNA]</scope>
</reference>
<dbReference type="AlphaFoldDB" id="A0AAV2QV87"/>
<accession>A0AAV2QV87</accession>
<feature type="non-terminal residue" evidence="1">
    <location>
        <position position="652"/>
    </location>
</feature>
<protein>
    <submittedName>
        <fullName evidence="1">Uncharacterized protein</fullName>
    </submittedName>
</protein>
<organism evidence="1 2">
    <name type="scientific">Meganyctiphanes norvegica</name>
    <name type="common">Northern krill</name>
    <name type="synonym">Thysanopoda norvegica</name>
    <dbReference type="NCBI Taxonomy" id="48144"/>
    <lineage>
        <taxon>Eukaryota</taxon>
        <taxon>Metazoa</taxon>
        <taxon>Ecdysozoa</taxon>
        <taxon>Arthropoda</taxon>
        <taxon>Crustacea</taxon>
        <taxon>Multicrustacea</taxon>
        <taxon>Malacostraca</taxon>
        <taxon>Eumalacostraca</taxon>
        <taxon>Eucarida</taxon>
        <taxon>Euphausiacea</taxon>
        <taxon>Euphausiidae</taxon>
        <taxon>Meganyctiphanes</taxon>
    </lineage>
</organism>
<sequence>MAKRKYFRRNKLKCRVKFLRKCVSSLLILWITLFLSSIIYEEHSTSLCSHVNLNDTKQNTVSPTQNSKLFNLEVIKYDNKFTALEQIDLNGKLPELKLQFDYTDKKSNKEFSQSFNSGMINETRTKFQHQGSCYPSSPTNHIPSYASKDALVNQIKLSIMISDSNNLKNLKQYTNESETMEKPFEIKKSKSKKIEVNISENVYFYEDFDSHFDNRTENRNDSLSSKFIHISDVNSPNTYRDLFKLEKSKYNQKTQRNKHVENRIVQQMAIEKQLYEQIITIVSDIFNIINAIYKPARTDWEKVIPRDQETYHAYGGYTEHSKIHPIKLKYAKSPGSVIKPSKLVMLISILVMYAGASTSSAGASGGPTAPLILSTDLYKFKVIHTLNTVGQPVLLEVYKMYKQFDDTKNIKDHLIKDLHMSIHSYRDKFDSTMQNVIETTANSGKDYDISLLIKCLRVLSWQYDRHGQNKWRDENELERRCQKLADKRNQVFHTFSGITIPEMSTEIDEIKNILIDILASLELRYSSESSKINDLKTESFNKISYIRTHPLEKSEIRTCLLQKYIKFLRDEIPSYRNKCREWGKLKILDFLLGSKTFHDIKLLFTEVIVEKSNKLTKNTPVNCKDILRLASPSSILLIESEAGGGKTTIFRF</sequence>
<name>A0AAV2QV87_MEGNR</name>